<keyword evidence="1" id="KW-0472">Membrane</keyword>
<dbReference type="AlphaFoldDB" id="A0A9E3ZRU8"/>
<feature type="transmembrane region" description="Helical" evidence="1">
    <location>
        <begin position="12"/>
        <end position="32"/>
    </location>
</feature>
<keyword evidence="1" id="KW-0812">Transmembrane</keyword>
<reference evidence="2" key="1">
    <citation type="journal article" date="2021" name="PeerJ">
        <title>Extensive microbial diversity within the chicken gut microbiome revealed by metagenomics and culture.</title>
        <authorList>
            <person name="Gilroy R."/>
            <person name="Ravi A."/>
            <person name="Getino M."/>
            <person name="Pursley I."/>
            <person name="Horton D.L."/>
            <person name="Alikhan N.F."/>
            <person name="Baker D."/>
            <person name="Gharbi K."/>
            <person name="Hall N."/>
            <person name="Watson M."/>
            <person name="Adriaenssens E.M."/>
            <person name="Foster-Nyarko E."/>
            <person name="Jarju S."/>
            <person name="Secka A."/>
            <person name="Antonio M."/>
            <person name="Oren A."/>
            <person name="Chaudhuri R.R."/>
            <person name="La Ragione R."/>
            <person name="Hildebrand F."/>
            <person name="Pallen M.J."/>
        </authorList>
    </citation>
    <scope>NUCLEOTIDE SEQUENCE</scope>
    <source>
        <strain evidence="2">150</strain>
    </source>
</reference>
<evidence type="ECO:0000313" key="2">
    <source>
        <dbReference type="EMBL" id="MCC9273215.1"/>
    </source>
</evidence>
<gene>
    <name evidence="2" type="ORF">K8V42_02870</name>
</gene>
<sequence>MMTHAVTSLKKHIIYNCLFFLLLIVLFTTLYLNNTLILSLATLETQPLISDSFLAFLTKLNQRYLAFYQVMIFVIVVLVSLFCFGKTAYRKQEIQQTIKSGISPFALIWSHLIESFLIFSSLLVLFFIFILLFQVFLEKIVIHFHVVMTESIQGFPYELEKIMKTDSTDPFVIRITNTKQVFEYLLYLSEEGWSRLFLIAYVQTTTVISACLISSHVCFTWFYIYWQKKKS</sequence>
<evidence type="ECO:0000256" key="1">
    <source>
        <dbReference type="SAM" id="Phobius"/>
    </source>
</evidence>
<feature type="transmembrane region" description="Helical" evidence="1">
    <location>
        <begin position="106"/>
        <end position="137"/>
    </location>
</feature>
<protein>
    <submittedName>
        <fullName evidence="2">Uncharacterized protein</fullName>
    </submittedName>
</protein>
<feature type="transmembrane region" description="Helical" evidence="1">
    <location>
        <begin position="196"/>
        <end position="226"/>
    </location>
</feature>
<reference evidence="2" key="2">
    <citation type="submission" date="2021-11" db="EMBL/GenBank/DDBJ databases">
        <authorList>
            <person name="Gilroy R."/>
        </authorList>
    </citation>
    <scope>NUCLEOTIDE SEQUENCE</scope>
    <source>
        <strain evidence="2">150</strain>
    </source>
</reference>
<dbReference type="EMBL" id="JAJJVO010000049">
    <property type="protein sequence ID" value="MCC9273215.1"/>
    <property type="molecule type" value="Genomic_DNA"/>
</dbReference>
<accession>A0A9E3ZRU8</accession>
<organism evidence="2 3">
    <name type="scientific">Enterococcus aquimarinus</name>
    <dbReference type="NCBI Taxonomy" id="328396"/>
    <lineage>
        <taxon>Bacteria</taxon>
        <taxon>Bacillati</taxon>
        <taxon>Bacillota</taxon>
        <taxon>Bacilli</taxon>
        <taxon>Lactobacillales</taxon>
        <taxon>Enterococcaceae</taxon>
        <taxon>Enterococcus</taxon>
    </lineage>
</organism>
<proteinExistence type="predicted"/>
<keyword evidence="1" id="KW-1133">Transmembrane helix</keyword>
<name>A0A9E3ZRU8_9ENTE</name>
<dbReference type="Proteomes" id="UP000813384">
    <property type="component" value="Unassembled WGS sequence"/>
</dbReference>
<evidence type="ECO:0000313" key="3">
    <source>
        <dbReference type="Proteomes" id="UP000813384"/>
    </source>
</evidence>
<feature type="transmembrane region" description="Helical" evidence="1">
    <location>
        <begin position="66"/>
        <end position="85"/>
    </location>
</feature>
<comment type="caution">
    <text evidence="2">The sequence shown here is derived from an EMBL/GenBank/DDBJ whole genome shotgun (WGS) entry which is preliminary data.</text>
</comment>